<reference evidence="3" key="1">
    <citation type="submission" date="2017-09" db="EMBL/GenBank/DDBJ databases">
        <authorList>
            <person name="Varghese N."/>
            <person name="Submissions S."/>
        </authorList>
    </citation>
    <scope>NUCLEOTIDE SEQUENCE [LARGE SCALE GENOMIC DNA]</scope>
    <source>
        <strain evidence="3">CGMCC 1.12641</strain>
    </source>
</reference>
<name>A0A285WZI1_9FLAO</name>
<accession>A0A285WZI1</accession>
<evidence type="ECO:0000313" key="3">
    <source>
        <dbReference type="Proteomes" id="UP000219193"/>
    </source>
</evidence>
<evidence type="ECO:0000313" key="2">
    <source>
        <dbReference type="EMBL" id="SOC78540.1"/>
    </source>
</evidence>
<feature type="chain" id="PRO_5012470777" evidence="1">
    <location>
        <begin position="18"/>
        <end position="95"/>
    </location>
</feature>
<dbReference type="AlphaFoldDB" id="A0A285WZI1"/>
<keyword evidence="3" id="KW-1185">Reference proteome</keyword>
<gene>
    <name evidence="2" type="ORF">SAMN06296241_0050</name>
</gene>
<dbReference type="RefSeq" id="WP_097054356.1">
    <property type="nucleotide sequence ID" value="NZ_OCMF01000001.1"/>
</dbReference>
<organism evidence="2 3">
    <name type="scientific">Salinimicrobium sediminis</name>
    <dbReference type="NCBI Taxonomy" id="1343891"/>
    <lineage>
        <taxon>Bacteria</taxon>
        <taxon>Pseudomonadati</taxon>
        <taxon>Bacteroidota</taxon>
        <taxon>Flavobacteriia</taxon>
        <taxon>Flavobacteriales</taxon>
        <taxon>Flavobacteriaceae</taxon>
        <taxon>Salinimicrobium</taxon>
    </lineage>
</organism>
<keyword evidence="1" id="KW-0732">Signal</keyword>
<evidence type="ECO:0000256" key="1">
    <source>
        <dbReference type="SAM" id="SignalP"/>
    </source>
</evidence>
<dbReference type="OrthoDB" id="671991at2"/>
<sequence length="95" mass="10533">MKTAAVLLSFLVIFLNAVPCCWDSCDEQISIGETSESDDSCSPFLSCGSCAGFVQNQLSPELPYFSGIYKPLNEQLEVKFQSDLSFDIWQPPKKV</sequence>
<feature type="signal peptide" evidence="1">
    <location>
        <begin position="1"/>
        <end position="17"/>
    </location>
</feature>
<dbReference type="EMBL" id="OCMF01000001">
    <property type="protein sequence ID" value="SOC78540.1"/>
    <property type="molecule type" value="Genomic_DNA"/>
</dbReference>
<protein>
    <submittedName>
        <fullName evidence="2">Uncharacterized protein</fullName>
    </submittedName>
</protein>
<dbReference type="Proteomes" id="UP000219193">
    <property type="component" value="Unassembled WGS sequence"/>
</dbReference>
<proteinExistence type="predicted"/>